<gene>
    <name evidence="2" type="ORF">FNV43_RR20327</name>
</gene>
<feature type="domain" description="At1g61320/AtMIF1 LRR" evidence="1">
    <location>
        <begin position="72"/>
        <end position="286"/>
    </location>
</feature>
<name>A0A8K0DVQ4_9ROSA</name>
<dbReference type="SUPFAM" id="SSF52047">
    <property type="entry name" value="RNI-like"/>
    <property type="match status" value="1"/>
</dbReference>
<proteinExistence type="predicted"/>
<dbReference type="EMBL" id="VOIH02000009">
    <property type="protein sequence ID" value="KAF3437571.1"/>
    <property type="molecule type" value="Genomic_DNA"/>
</dbReference>
<dbReference type="InterPro" id="IPR055357">
    <property type="entry name" value="LRR_At1g61320_AtMIF1"/>
</dbReference>
<dbReference type="Proteomes" id="UP000796880">
    <property type="component" value="Unassembled WGS sequence"/>
</dbReference>
<dbReference type="Pfam" id="PF23622">
    <property type="entry name" value="LRR_At1g61320_AtMIF1"/>
    <property type="match status" value="1"/>
</dbReference>
<dbReference type="InterPro" id="IPR032675">
    <property type="entry name" value="LRR_dom_sf"/>
</dbReference>
<sequence length="385" mass="45017">MTESVSYRKKFLQSYCLKPSIATSILSRRWRYVWASTTTLNIDYHDFEAHCFKKNKPEHLMPSRYLEWVDSILEQHKGPKVDYFRVDSFHRNIRYGFTFYKWIQFAMRKRVEKLELRLHYTYNSFESFFWPTTASKLKDHIDDDECSFKSLKVLHLENVDVSGELLEYMLSSYPALERLKVCLSKGLVRLRVAGGRKSLALKHLNIKACLGIQSVEICGADQVVSFSLDCYYKCEVRLENVPKLVKVSLYDFSSLRSVEDSIYFAFNLLSCCLSQLQILRLCFIKEASPRLEELVLKLSSASPLLGGKDEYVKVDKYAHEHLKKLELFCYSAPQRWIEIARYIVENAVALEKFTLFPKCDEGGSDHVIDQLKTIIPSTVEFERRF</sequence>
<accession>A0A8K0DVQ4</accession>
<comment type="caution">
    <text evidence="2">The sequence shown here is derived from an EMBL/GenBank/DDBJ whole genome shotgun (WGS) entry which is preliminary data.</text>
</comment>
<dbReference type="PANTHER" id="PTHR34145">
    <property type="entry name" value="OS02G0105600 PROTEIN"/>
    <property type="match status" value="1"/>
</dbReference>
<dbReference type="AlphaFoldDB" id="A0A8K0DVQ4"/>
<evidence type="ECO:0000313" key="3">
    <source>
        <dbReference type="Proteomes" id="UP000796880"/>
    </source>
</evidence>
<evidence type="ECO:0000259" key="1">
    <source>
        <dbReference type="Pfam" id="PF23622"/>
    </source>
</evidence>
<dbReference type="Gene3D" id="3.80.10.10">
    <property type="entry name" value="Ribonuclease Inhibitor"/>
    <property type="match status" value="1"/>
</dbReference>
<dbReference type="OrthoDB" id="613853at2759"/>
<reference evidence="2" key="1">
    <citation type="submission" date="2020-03" db="EMBL/GenBank/DDBJ databases">
        <title>A high-quality chromosome-level genome assembly of a woody plant with both climbing and erect habits, Rhamnella rubrinervis.</title>
        <authorList>
            <person name="Lu Z."/>
            <person name="Yang Y."/>
            <person name="Zhu X."/>
            <person name="Sun Y."/>
        </authorList>
    </citation>
    <scope>NUCLEOTIDE SEQUENCE</scope>
    <source>
        <strain evidence="2">BYM</strain>
        <tissue evidence="2">Leaf</tissue>
    </source>
</reference>
<protein>
    <recommendedName>
        <fullName evidence="1">At1g61320/AtMIF1 LRR domain-containing protein</fullName>
    </recommendedName>
</protein>
<keyword evidence="3" id="KW-1185">Reference proteome</keyword>
<dbReference type="PANTHER" id="PTHR34145:SF68">
    <property type="entry name" value="FBD DOMAIN-CONTAINING PROTEIN"/>
    <property type="match status" value="1"/>
</dbReference>
<evidence type="ECO:0000313" key="2">
    <source>
        <dbReference type="EMBL" id="KAF3437571.1"/>
    </source>
</evidence>
<organism evidence="2 3">
    <name type="scientific">Rhamnella rubrinervis</name>
    <dbReference type="NCBI Taxonomy" id="2594499"/>
    <lineage>
        <taxon>Eukaryota</taxon>
        <taxon>Viridiplantae</taxon>
        <taxon>Streptophyta</taxon>
        <taxon>Embryophyta</taxon>
        <taxon>Tracheophyta</taxon>
        <taxon>Spermatophyta</taxon>
        <taxon>Magnoliopsida</taxon>
        <taxon>eudicotyledons</taxon>
        <taxon>Gunneridae</taxon>
        <taxon>Pentapetalae</taxon>
        <taxon>rosids</taxon>
        <taxon>fabids</taxon>
        <taxon>Rosales</taxon>
        <taxon>Rhamnaceae</taxon>
        <taxon>rhamnoid group</taxon>
        <taxon>Rhamneae</taxon>
        <taxon>Rhamnella</taxon>
    </lineage>
</organism>
<dbReference type="InterPro" id="IPR053772">
    <property type="entry name" value="At1g61320/At1g61330-like"/>
</dbReference>